<feature type="transmembrane region" description="Helical" evidence="1">
    <location>
        <begin position="53"/>
        <end position="77"/>
    </location>
</feature>
<organism evidence="2 3">
    <name type="scientific">Leptospira terpstrae serovar Hualin str. LT 11-33 = ATCC 700639</name>
    <dbReference type="NCBI Taxonomy" id="1257025"/>
    <lineage>
        <taxon>Bacteria</taxon>
        <taxon>Pseudomonadati</taxon>
        <taxon>Spirochaetota</taxon>
        <taxon>Spirochaetia</taxon>
        <taxon>Leptospirales</taxon>
        <taxon>Leptospiraceae</taxon>
        <taxon>Leptospira</taxon>
    </lineage>
</organism>
<keyword evidence="3" id="KW-1185">Reference proteome</keyword>
<protein>
    <submittedName>
        <fullName evidence="2">Uncharacterized protein</fullName>
    </submittedName>
</protein>
<dbReference type="STRING" id="1257025.LEP1GSC203_1104"/>
<feature type="transmembrane region" description="Helical" evidence="1">
    <location>
        <begin position="12"/>
        <end position="33"/>
    </location>
</feature>
<dbReference type="AlphaFoldDB" id="N1VW44"/>
<name>N1VW44_9LEPT</name>
<feature type="transmembrane region" description="Helical" evidence="1">
    <location>
        <begin position="125"/>
        <end position="147"/>
    </location>
</feature>
<proteinExistence type="predicted"/>
<accession>N1VW44</accession>
<comment type="caution">
    <text evidence="2">The sequence shown here is derived from an EMBL/GenBank/DDBJ whole genome shotgun (WGS) entry which is preliminary data.</text>
</comment>
<keyword evidence="1" id="KW-0472">Membrane</keyword>
<evidence type="ECO:0000256" key="1">
    <source>
        <dbReference type="SAM" id="Phobius"/>
    </source>
</evidence>
<reference evidence="2" key="1">
    <citation type="submission" date="2013-03" db="EMBL/GenBank/DDBJ databases">
        <authorList>
            <person name="Harkins D.M."/>
            <person name="Durkin A.S."/>
            <person name="Brinkac L.M."/>
            <person name="Haft D.H."/>
            <person name="Selengut J.D."/>
            <person name="Sanka R."/>
            <person name="DePew J."/>
            <person name="Purushe J."/>
            <person name="Hartskeerl R.A."/>
            <person name="Ahmed A."/>
            <person name="van der Linden H."/>
            <person name="Goris M.G.A."/>
            <person name="Vinetz J.M."/>
            <person name="Sutton G.G."/>
            <person name="Nierman W.C."/>
            <person name="Fouts D.E."/>
        </authorList>
    </citation>
    <scope>NUCLEOTIDE SEQUENCE [LARGE SCALE GENOMIC DNA]</scope>
    <source>
        <strain evidence="2">LT 11-33</strain>
    </source>
</reference>
<evidence type="ECO:0000313" key="3">
    <source>
        <dbReference type="Proteomes" id="UP000012371"/>
    </source>
</evidence>
<sequence length="207" mass="24080">MENQTKLTKNARFSLFIVSYFPLFLILTIRQLYDYSIYIHWAGLNLEGFFIYLQHFGAITIFSVLTLYGFTGLIFLLKNMKRRVTFSGDTAIITDIENKNNESLSYLFTYLLPFLFQDLSNPISLFSLLILLIVTFFIYTNSSMLLINPTLSLKYTIFQVEFKYLNSNKTNKGMIISEQSHLNEDDIIKIKPIGSRLYYSIITGTNQ</sequence>
<dbReference type="Proteomes" id="UP000012371">
    <property type="component" value="Unassembled WGS sequence"/>
</dbReference>
<keyword evidence="1" id="KW-1133">Transmembrane helix</keyword>
<dbReference type="RefSeq" id="WP_002973942.1">
    <property type="nucleotide sequence ID" value="NZ_AOGW02000010.1"/>
</dbReference>
<keyword evidence="1" id="KW-0812">Transmembrane</keyword>
<dbReference type="OrthoDB" id="1273945at2"/>
<gene>
    <name evidence="2" type="ORF">LEP1GSC203_1104</name>
</gene>
<dbReference type="EMBL" id="AOGW02000010">
    <property type="protein sequence ID" value="EMY61275.1"/>
    <property type="molecule type" value="Genomic_DNA"/>
</dbReference>
<evidence type="ECO:0000313" key="2">
    <source>
        <dbReference type="EMBL" id="EMY61275.1"/>
    </source>
</evidence>